<feature type="compositionally biased region" description="Low complexity" evidence="4">
    <location>
        <begin position="283"/>
        <end position="318"/>
    </location>
</feature>
<dbReference type="GO" id="GO:0030154">
    <property type="term" value="P:cell differentiation"/>
    <property type="evidence" value="ECO:0007669"/>
    <property type="project" value="TreeGrafter"/>
</dbReference>
<dbReference type="Gene3D" id="1.10.30.10">
    <property type="entry name" value="High mobility group box domain"/>
    <property type="match status" value="1"/>
</dbReference>
<dbReference type="InterPro" id="IPR009071">
    <property type="entry name" value="HMG_box_dom"/>
</dbReference>
<feature type="region of interest" description="Disordered" evidence="4">
    <location>
        <begin position="283"/>
        <end position="325"/>
    </location>
</feature>
<dbReference type="PANTHER" id="PTHR10270">
    <property type="entry name" value="SOX TRANSCRIPTION FACTOR"/>
    <property type="match status" value="1"/>
</dbReference>
<evidence type="ECO:0000313" key="7">
    <source>
        <dbReference type="Proteomes" id="UP000027265"/>
    </source>
</evidence>
<keyword evidence="7" id="KW-1185">Reference proteome</keyword>
<dbReference type="GO" id="GO:0001228">
    <property type="term" value="F:DNA-binding transcription activator activity, RNA polymerase II-specific"/>
    <property type="evidence" value="ECO:0007669"/>
    <property type="project" value="TreeGrafter"/>
</dbReference>
<dbReference type="InterPro" id="IPR036910">
    <property type="entry name" value="HMG_box_dom_sf"/>
</dbReference>
<organism evidence="6 7">
    <name type="scientific">Jaapia argillacea MUCL 33604</name>
    <dbReference type="NCBI Taxonomy" id="933084"/>
    <lineage>
        <taxon>Eukaryota</taxon>
        <taxon>Fungi</taxon>
        <taxon>Dikarya</taxon>
        <taxon>Basidiomycota</taxon>
        <taxon>Agaricomycotina</taxon>
        <taxon>Agaricomycetes</taxon>
        <taxon>Agaricomycetidae</taxon>
        <taxon>Jaapiales</taxon>
        <taxon>Jaapiaceae</taxon>
        <taxon>Jaapia</taxon>
    </lineage>
</organism>
<evidence type="ECO:0000256" key="4">
    <source>
        <dbReference type="SAM" id="MobiDB-lite"/>
    </source>
</evidence>
<dbReference type="STRING" id="933084.A0A067Q898"/>
<keyword evidence="2" id="KW-0804">Transcription</keyword>
<protein>
    <recommendedName>
        <fullName evidence="5">HMG box domain-containing protein</fullName>
    </recommendedName>
</protein>
<name>A0A067Q898_9AGAM</name>
<dbReference type="CDD" id="cd01389">
    <property type="entry name" value="HMG-box_ROX1-like"/>
    <property type="match status" value="1"/>
</dbReference>
<feature type="compositionally biased region" description="Basic residues" evidence="4">
    <location>
        <begin position="237"/>
        <end position="249"/>
    </location>
</feature>
<dbReference type="InParanoid" id="A0A067Q898"/>
<evidence type="ECO:0000256" key="2">
    <source>
        <dbReference type="ARBA" id="ARBA00023163"/>
    </source>
</evidence>
<keyword evidence="3" id="KW-0539">Nucleus</keyword>
<reference evidence="7" key="1">
    <citation type="journal article" date="2014" name="Proc. Natl. Acad. Sci. U.S.A.">
        <title>Extensive sampling of basidiomycete genomes demonstrates inadequacy of the white-rot/brown-rot paradigm for wood decay fungi.</title>
        <authorList>
            <person name="Riley R."/>
            <person name="Salamov A.A."/>
            <person name="Brown D.W."/>
            <person name="Nagy L.G."/>
            <person name="Floudas D."/>
            <person name="Held B.W."/>
            <person name="Levasseur A."/>
            <person name="Lombard V."/>
            <person name="Morin E."/>
            <person name="Otillar R."/>
            <person name="Lindquist E.A."/>
            <person name="Sun H."/>
            <person name="LaButti K.M."/>
            <person name="Schmutz J."/>
            <person name="Jabbour D."/>
            <person name="Luo H."/>
            <person name="Baker S.E."/>
            <person name="Pisabarro A.G."/>
            <person name="Walton J.D."/>
            <person name="Blanchette R.A."/>
            <person name="Henrissat B."/>
            <person name="Martin F."/>
            <person name="Cullen D."/>
            <person name="Hibbett D.S."/>
            <person name="Grigoriev I.V."/>
        </authorList>
    </citation>
    <scope>NUCLEOTIDE SEQUENCE [LARGE SCALE GENOMIC DNA]</scope>
    <source>
        <strain evidence="7">MUCL 33604</strain>
    </source>
</reference>
<proteinExistence type="predicted"/>
<evidence type="ECO:0000313" key="6">
    <source>
        <dbReference type="EMBL" id="KDQ59727.1"/>
    </source>
</evidence>
<dbReference type="PROSITE" id="PS50118">
    <property type="entry name" value="HMG_BOX_2"/>
    <property type="match status" value="1"/>
</dbReference>
<feature type="domain" description="HMG box" evidence="5">
    <location>
        <begin position="165"/>
        <end position="235"/>
    </location>
</feature>
<gene>
    <name evidence="6" type="ORF">JAAARDRAFT_33297</name>
</gene>
<dbReference type="OrthoDB" id="6247875at2759"/>
<dbReference type="EMBL" id="KL197715">
    <property type="protein sequence ID" value="KDQ59727.1"/>
    <property type="molecule type" value="Genomic_DNA"/>
</dbReference>
<evidence type="ECO:0000259" key="5">
    <source>
        <dbReference type="PROSITE" id="PS50118"/>
    </source>
</evidence>
<dbReference type="InterPro" id="IPR050140">
    <property type="entry name" value="SRY-related_HMG-box_TF-like"/>
</dbReference>
<dbReference type="Proteomes" id="UP000027265">
    <property type="component" value="Unassembled WGS sequence"/>
</dbReference>
<dbReference type="FunCoup" id="A0A067Q898">
    <property type="interactions" value="171"/>
</dbReference>
<evidence type="ECO:0000256" key="1">
    <source>
        <dbReference type="ARBA" id="ARBA00023125"/>
    </source>
</evidence>
<dbReference type="SMART" id="SM00398">
    <property type="entry name" value="HMG"/>
    <property type="match status" value="1"/>
</dbReference>
<evidence type="ECO:0000256" key="3">
    <source>
        <dbReference type="PROSITE-ProRule" id="PRU00267"/>
    </source>
</evidence>
<dbReference type="HOGENOM" id="CLU_578782_0_0_1"/>
<dbReference type="GO" id="GO:0005634">
    <property type="term" value="C:nucleus"/>
    <property type="evidence" value="ECO:0007669"/>
    <property type="project" value="UniProtKB-UniRule"/>
</dbReference>
<feature type="region of interest" description="Disordered" evidence="4">
    <location>
        <begin position="132"/>
        <end position="161"/>
    </location>
</feature>
<feature type="region of interest" description="Disordered" evidence="4">
    <location>
        <begin position="37"/>
        <end position="57"/>
    </location>
</feature>
<feature type="region of interest" description="Disordered" evidence="4">
    <location>
        <begin position="230"/>
        <end position="270"/>
    </location>
</feature>
<dbReference type="PANTHER" id="PTHR10270:SF161">
    <property type="entry name" value="SEX-DETERMINING REGION Y PROTEIN"/>
    <property type="match status" value="1"/>
</dbReference>
<feature type="compositionally biased region" description="Low complexity" evidence="4">
    <location>
        <begin position="132"/>
        <end position="149"/>
    </location>
</feature>
<feature type="DNA-binding region" description="HMG box" evidence="3">
    <location>
        <begin position="165"/>
        <end position="235"/>
    </location>
</feature>
<dbReference type="GO" id="GO:0000978">
    <property type="term" value="F:RNA polymerase II cis-regulatory region sequence-specific DNA binding"/>
    <property type="evidence" value="ECO:0007669"/>
    <property type="project" value="TreeGrafter"/>
</dbReference>
<dbReference type="GO" id="GO:0000122">
    <property type="term" value="P:negative regulation of transcription by RNA polymerase II"/>
    <property type="evidence" value="ECO:0007669"/>
    <property type="project" value="TreeGrafter"/>
</dbReference>
<dbReference type="AlphaFoldDB" id="A0A067Q898"/>
<accession>A0A067Q898</accession>
<sequence length="472" mass="51779">MQMQPADHQYWSSIGTTIGGASKYTFHLVMVNKTSVSEPRSSNHKKRKSRQSAFKSTDLGLSDPVFPDFLSAYPHLLTPKYPMAHFIDEPIILGWSPSTNENEEDLSYPESPRATHVSDYESWAWSPLAASSPASSIPSPTSPSDSGDAPDYDLHRDVNRDPTWIPRPRNPFIIFRCHYAKDPNNDGLLSSTGERSVSKRAAEAWSRLPSQQKQHFKLLAELEKKQHELRYPDYRFRPRRPASSKRKASKAVSGEKKVQTSRARRHSDGGVSLYTWQKSASIASSNPAPSITKTRSSSTPLPSPSTSSTCSPLLQSPSQDVSDYMLSPIDSGDTALFDAPIETNADHSLSAVSLFEEFITTESTSQFHDADPFAPSHLVPTPPQLMGRSSDPYLVSASSPTPALTSSLAGWNGEYTPAPSPSSLSPGVASPFVTSPYLPGEEFIDLGQGLDFDFSGFIHSDDFPPAVFPSWP</sequence>
<keyword evidence="1 3" id="KW-0238">DNA-binding</keyword>
<dbReference type="SUPFAM" id="SSF47095">
    <property type="entry name" value="HMG-box"/>
    <property type="match status" value="1"/>
</dbReference>